<dbReference type="OMA" id="KIYVLKY"/>
<dbReference type="Pfam" id="PF00169">
    <property type="entry name" value="PH"/>
    <property type="match status" value="1"/>
</dbReference>
<keyword evidence="1" id="KW-0597">Phosphoprotein</keyword>
<dbReference type="EMBL" id="UZAF01016473">
    <property type="protein sequence ID" value="VDO28540.1"/>
    <property type="molecule type" value="Genomic_DNA"/>
</dbReference>
<organism evidence="8">
    <name type="scientific">Haemonchus placei</name>
    <name type="common">Barber's pole worm</name>
    <dbReference type="NCBI Taxonomy" id="6290"/>
    <lineage>
        <taxon>Eukaryota</taxon>
        <taxon>Metazoa</taxon>
        <taxon>Ecdysozoa</taxon>
        <taxon>Nematoda</taxon>
        <taxon>Chromadorea</taxon>
        <taxon>Rhabditida</taxon>
        <taxon>Rhabditina</taxon>
        <taxon>Rhabditomorpha</taxon>
        <taxon>Strongyloidea</taxon>
        <taxon>Trichostrongylidae</taxon>
        <taxon>Haemonchus</taxon>
    </lineage>
</organism>
<dbReference type="STRING" id="6290.A0A0N4W804"/>
<evidence type="ECO:0000259" key="5">
    <source>
        <dbReference type="PROSITE" id="PS50219"/>
    </source>
</evidence>
<dbReference type="GO" id="GO:0004674">
    <property type="term" value="F:protein serine/threonine kinase activity"/>
    <property type="evidence" value="ECO:0007669"/>
    <property type="project" value="UniProtKB-EC"/>
</dbReference>
<accession>A0A0N4W804</accession>
<dbReference type="OrthoDB" id="5919042at2759"/>
<dbReference type="SMART" id="SM00036">
    <property type="entry name" value="CNH"/>
    <property type="match status" value="1"/>
</dbReference>
<dbReference type="Proteomes" id="UP000268014">
    <property type="component" value="Unassembled WGS sequence"/>
</dbReference>
<dbReference type="PANTHER" id="PTHR22988:SF71">
    <property type="entry name" value="CITRON RHO-INTERACTING KINASE"/>
    <property type="match status" value="1"/>
</dbReference>
<evidence type="ECO:0000313" key="8">
    <source>
        <dbReference type="WBParaSite" id="HPLM_0000630201-mRNA-1"/>
    </source>
</evidence>
<evidence type="ECO:0000313" key="7">
    <source>
        <dbReference type="Proteomes" id="UP000268014"/>
    </source>
</evidence>
<keyword evidence="7" id="KW-1185">Reference proteome</keyword>
<dbReference type="PROSITE" id="PS50003">
    <property type="entry name" value="PH_DOMAIN"/>
    <property type="match status" value="1"/>
</dbReference>
<feature type="domain" description="PH" evidence="4">
    <location>
        <begin position="1"/>
        <end position="108"/>
    </location>
</feature>
<evidence type="ECO:0000256" key="3">
    <source>
        <dbReference type="ARBA" id="ARBA00048679"/>
    </source>
</evidence>
<reference evidence="8" key="1">
    <citation type="submission" date="2017-02" db="UniProtKB">
        <authorList>
            <consortium name="WormBaseParasite"/>
        </authorList>
    </citation>
    <scope>IDENTIFICATION</scope>
</reference>
<dbReference type="PROSITE" id="PS50219">
    <property type="entry name" value="CNH"/>
    <property type="match status" value="1"/>
</dbReference>
<feature type="domain" description="CNH" evidence="5">
    <location>
        <begin position="132"/>
        <end position="403"/>
    </location>
</feature>
<comment type="catalytic activity">
    <reaction evidence="2">
        <text>L-threonyl-[protein] + ATP = O-phospho-L-threonyl-[protein] + ADP + H(+)</text>
        <dbReference type="Rhea" id="RHEA:46608"/>
        <dbReference type="Rhea" id="RHEA-COMP:11060"/>
        <dbReference type="Rhea" id="RHEA-COMP:11605"/>
        <dbReference type="ChEBI" id="CHEBI:15378"/>
        <dbReference type="ChEBI" id="CHEBI:30013"/>
        <dbReference type="ChEBI" id="CHEBI:30616"/>
        <dbReference type="ChEBI" id="CHEBI:61977"/>
        <dbReference type="ChEBI" id="CHEBI:456216"/>
        <dbReference type="EC" id="2.7.11.1"/>
    </reaction>
</comment>
<reference evidence="6 7" key="2">
    <citation type="submission" date="2018-11" db="EMBL/GenBank/DDBJ databases">
        <authorList>
            <consortium name="Pathogen Informatics"/>
        </authorList>
    </citation>
    <scope>NUCLEOTIDE SEQUENCE [LARGE SCALE GENOMIC DNA]</scope>
    <source>
        <strain evidence="6 7">MHpl1</strain>
    </source>
</reference>
<dbReference type="Pfam" id="PF00780">
    <property type="entry name" value="CNH"/>
    <property type="match status" value="1"/>
</dbReference>
<evidence type="ECO:0000313" key="6">
    <source>
        <dbReference type="EMBL" id="VDO28540.1"/>
    </source>
</evidence>
<dbReference type="GO" id="GO:0005737">
    <property type="term" value="C:cytoplasm"/>
    <property type="evidence" value="ECO:0007669"/>
    <property type="project" value="TreeGrafter"/>
</dbReference>
<comment type="catalytic activity">
    <reaction evidence="3">
        <text>L-seryl-[protein] + ATP = O-phospho-L-seryl-[protein] + ADP + H(+)</text>
        <dbReference type="Rhea" id="RHEA:17989"/>
        <dbReference type="Rhea" id="RHEA-COMP:9863"/>
        <dbReference type="Rhea" id="RHEA-COMP:11604"/>
        <dbReference type="ChEBI" id="CHEBI:15378"/>
        <dbReference type="ChEBI" id="CHEBI:29999"/>
        <dbReference type="ChEBI" id="CHEBI:30616"/>
        <dbReference type="ChEBI" id="CHEBI:83421"/>
        <dbReference type="ChEBI" id="CHEBI:456216"/>
        <dbReference type="EC" id="2.7.11.1"/>
    </reaction>
</comment>
<dbReference type="Gene3D" id="2.30.29.30">
    <property type="entry name" value="Pleckstrin-homology domain (PH domain)/Phosphotyrosine-binding domain (PTB)"/>
    <property type="match status" value="1"/>
</dbReference>
<protein>
    <submittedName>
        <fullName evidence="8">PH domain-containing protein</fullName>
    </submittedName>
</protein>
<gene>
    <name evidence="6" type="ORF">HPLM_LOCUS6294</name>
</gene>
<dbReference type="WBParaSite" id="HPLM_0000630201-mRNA-1">
    <property type="protein sequence ID" value="HPLM_0000630201-mRNA-1"/>
    <property type="gene ID" value="HPLM_0000630201"/>
</dbReference>
<evidence type="ECO:0000256" key="2">
    <source>
        <dbReference type="ARBA" id="ARBA00047899"/>
    </source>
</evidence>
<dbReference type="InterPro" id="IPR011993">
    <property type="entry name" value="PH-like_dom_sf"/>
</dbReference>
<dbReference type="InterPro" id="IPR001849">
    <property type="entry name" value="PH_domain"/>
</dbReference>
<proteinExistence type="predicted"/>
<dbReference type="InterPro" id="IPR050839">
    <property type="entry name" value="Rho-assoc_Ser/Thr_Kinase"/>
</dbReference>
<dbReference type="SUPFAM" id="SSF50729">
    <property type="entry name" value="PH domain-like"/>
    <property type="match status" value="1"/>
</dbReference>
<dbReference type="AlphaFoldDB" id="A0A0N4W804"/>
<name>A0A0N4W804_HAEPC</name>
<dbReference type="InterPro" id="IPR001180">
    <property type="entry name" value="CNH_dom"/>
</dbReference>
<evidence type="ECO:0000259" key="4">
    <source>
        <dbReference type="PROSITE" id="PS50003"/>
    </source>
</evidence>
<evidence type="ECO:0000256" key="1">
    <source>
        <dbReference type="ARBA" id="ARBA00022553"/>
    </source>
</evidence>
<dbReference type="SMART" id="SM00233">
    <property type="entry name" value="PH"/>
    <property type="match status" value="1"/>
</dbReference>
<dbReference type="GO" id="GO:0031032">
    <property type="term" value="P:actomyosin structure organization"/>
    <property type="evidence" value="ECO:0007669"/>
    <property type="project" value="TreeGrafter"/>
</dbReference>
<sequence length="454" mass="51502">MNGWVRLFRDDSNVREWQSAWGEMDEKRLAFYDNDSVQTDLRKPFLSVDLENELRIVRVGSEVPLKMDNGQVSHNIVHIKTDSRNIYILAPSIQTAKRWAEALQSASTRRMMLTRRPSSFSEQSCLLVLSKPNNLTIHTTCVIDDYLLIGAQSGLFYTNMTSARVPVRIGGFNSVTAMACLTDLNILALIIDHKRSLALLPLPALKLALNDLHPSVRPDVVSGYDHLHAISYHRQDGQRYLCAASSAKIYVLKYNAARDVFTGHQMIETREPAMCMLSTCNGLFFGADSFYFVQLARGQLDPVRLVESSVADYPVALLQIRDDEILLAYQNHGIFVNSRGERTRNETVEWEHMPMEFEFTAPYLYVVHYDSIEILQVAEYTGPDSRTILDEREVFECRNAHVVCCRPNGDVLISISNTDSVEVHRFNATNSKRSAVKRKGLTSATFDKRSRVVL</sequence>
<dbReference type="GO" id="GO:0005856">
    <property type="term" value="C:cytoskeleton"/>
    <property type="evidence" value="ECO:0007669"/>
    <property type="project" value="TreeGrafter"/>
</dbReference>
<dbReference type="PANTHER" id="PTHR22988">
    <property type="entry name" value="MYOTONIC DYSTROPHY S/T KINASE-RELATED"/>
    <property type="match status" value="1"/>
</dbReference>